<dbReference type="GO" id="GO:0003723">
    <property type="term" value="F:RNA binding"/>
    <property type="evidence" value="ECO:0007669"/>
    <property type="project" value="TreeGrafter"/>
</dbReference>
<dbReference type="Proteomes" id="UP000007797">
    <property type="component" value="Unassembled WGS sequence"/>
</dbReference>
<dbReference type="OrthoDB" id="19224at2759"/>
<sequence>MDVTLSTTTTAMAADPVTSLYEIAYKLDSSQQFAGDEELFKTIIDLSKSNKQTKQLSSQFFSKYFKRFPSTQEKVIDSLIDLIEEDDIPVRVSALKAIPSICTDNPEYIAKLVDILGQLLNTDSPIEYESTKNSIIELYKLNSANTLNSILLSLETDNQREFMLKFIKERLMSLIRLEYKQSTMEAQSFFRERILKLIGSSKDGEIEILVELFNCFPKYMLKDAIVFCDTLLSLIHKLPVVETKKKVYFILDMLVKKSTQNNNEPVGSGIFEFYKTKIFPSLNDMLEADQTDFITKFALITQSANTNDAPELFEIVFKLLKDKIPVPAPIDYDFKLTILEALLLSFSNLGAKSPAQMRRLCAYKTNTGQPSDMATDLDPSKFDDFVARLRVLNDRIGTTDAKLKKAIEVLPKSDTEQLAQLIKSQKTTSNLIQFIRNLSKNPPILNNSAIRPSFAKEQNPMKQFKKQYQPNYQHQQVGGGQKQQKQKNQVGQKQQQQSQQGQQETQGQSKNRYQPYVPPNLRRSNDNNKQQRGGGQGQQQKSGGDEPRVQLEFFTEKSKTKQPSPSSFKGRGSKSF</sequence>
<dbReference type="RefSeq" id="XP_004351862.1">
    <property type="nucleotide sequence ID" value="XM_004351810.1"/>
</dbReference>
<organism evidence="4 5">
    <name type="scientific">Cavenderia fasciculata</name>
    <name type="common">Slime mold</name>
    <name type="synonym">Dictyostelium fasciculatum</name>
    <dbReference type="NCBI Taxonomy" id="261658"/>
    <lineage>
        <taxon>Eukaryota</taxon>
        <taxon>Amoebozoa</taxon>
        <taxon>Evosea</taxon>
        <taxon>Eumycetozoa</taxon>
        <taxon>Dictyostelia</taxon>
        <taxon>Acytosteliales</taxon>
        <taxon>Cavenderiaceae</taxon>
        <taxon>Cavenderia</taxon>
    </lineage>
</organism>
<evidence type="ECO:0000313" key="4">
    <source>
        <dbReference type="EMBL" id="EGG15142.1"/>
    </source>
</evidence>
<dbReference type="InterPro" id="IPR016024">
    <property type="entry name" value="ARM-type_fold"/>
</dbReference>
<evidence type="ECO:0000256" key="3">
    <source>
        <dbReference type="SAM" id="MobiDB-lite"/>
    </source>
</evidence>
<feature type="region of interest" description="Disordered" evidence="3">
    <location>
        <begin position="469"/>
        <end position="576"/>
    </location>
</feature>
<dbReference type="AlphaFoldDB" id="F4Q8X3"/>
<dbReference type="PANTHER" id="PTHR12758">
    <property type="entry name" value="APOPTOSIS INHIBITOR 5-RELATED"/>
    <property type="match status" value="1"/>
</dbReference>
<dbReference type="GO" id="GO:0005634">
    <property type="term" value="C:nucleus"/>
    <property type="evidence" value="ECO:0007669"/>
    <property type="project" value="TreeGrafter"/>
</dbReference>
<accession>F4Q8X3</accession>
<dbReference type="Gene3D" id="1.25.10.10">
    <property type="entry name" value="Leucine-rich Repeat Variant"/>
    <property type="match status" value="1"/>
</dbReference>
<dbReference type="InterPro" id="IPR011989">
    <property type="entry name" value="ARM-like"/>
</dbReference>
<protein>
    <recommendedName>
        <fullName evidence="6">Apoptosis inhibitor 5</fullName>
    </recommendedName>
</protein>
<dbReference type="PANTHER" id="PTHR12758:SF19">
    <property type="entry name" value="APOPTOSIS INHIBITOR 5"/>
    <property type="match status" value="1"/>
</dbReference>
<reference evidence="5" key="1">
    <citation type="journal article" date="2011" name="Genome Res.">
        <title>Phylogeny-wide analysis of social amoeba genomes highlights ancient origins for complex intercellular communication.</title>
        <authorList>
            <person name="Heidel A.J."/>
            <person name="Lawal H.M."/>
            <person name="Felder M."/>
            <person name="Schilde C."/>
            <person name="Helps N.R."/>
            <person name="Tunggal B."/>
            <person name="Rivero F."/>
            <person name="John U."/>
            <person name="Schleicher M."/>
            <person name="Eichinger L."/>
            <person name="Platzer M."/>
            <person name="Noegel A.A."/>
            <person name="Schaap P."/>
            <person name="Gloeckner G."/>
        </authorList>
    </citation>
    <scope>NUCLEOTIDE SEQUENCE [LARGE SCALE GENOMIC DNA]</scope>
    <source>
        <strain evidence="5">SH3</strain>
    </source>
</reference>
<evidence type="ECO:0000256" key="2">
    <source>
        <dbReference type="ARBA" id="ARBA00022703"/>
    </source>
</evidence>
<dbReference type="STRING" id="1054147.F4Q8X3"/>
<keyword evidence="5" id="KW-1185">Reference proteome</keyword>
<dbReference type="InterPro" id="IPR008383">
    <property type="entry name" value="API5"/>
</dbReference>
<dbReference type="SUPFAM" id="SSF48371">
    <property type="entry name" value="ARM repeat"/>
    <property type="match status" value="1"/>
</dbReference>
<keyword evidence="2" id="KW-0053">Apoptosis</keyword>
<gene>
    <name evidence="4" type="ORF">DFA_09966</name>
</gene>
<evidence type="ECO:0000256" key="1">
    <source>
        <dbReference type="ARBA" id="ARBA00009515"/>
    </source>
</evidence>
<feature type="compositionally biased region" description="Basic and acidic residues" evidence="3">
    <location>
        <begin position="543"/>
        <end position="559"/>
    </location>
</feature>
<dbReference type="OMA" id="RCIKFLA"/>
<evidence type="ECO:0000313" key="5">
    <source>
        <dbReference type="Proteomes" id="UP000007797"/>
    </source>
</evidence>
<name>F4Q8X3_CACFS</name>
<evidence type="ECO:0008006" key="6">
    <source>
        <dbReference type="Google" id="ProtNLM"/>
    </source>
</evidence>
<dbReference type="Pfam" id="PF05918">
    <property type="entry name" value="API5"/>
    <property type="match status" value="1"/>
</dbReference>
<proteinExistence type="inferred from homology"/>
<dbReference type="KEGG" id="dfa:DFA_09966"/>
<dbReference type="EMBL" id="GL883026">
    <property type="protein sequence ID" value="EGG15142.1"/>
    <property type="molecule type" value="Genomic_DNA"/>
</dbReference>
<dbReference type="GeneID" id="14867249"/>
<feature type="compositionally biased region" description="Low complexity" evidence="3">
    <location>
        <begin position="482"/>
        <end position="510"/>
    </location>
</feature>
<comment type="similarity">
    <text evidence="1">Belongs to the API5 family.</text>
</comment>